<dbReference type="Proteomes" id="UP001597013">
    <property type="component" value="Unassembled WGS sequence"/>
</dbReference>
<organism evidence="1 2">
    <name type="scientific">Winogradskyella litorisediminis</name>
    <dbReference type="NCBI Taxonomy" id="1156618"/>
    <lineage>
        <taxon>Bacteria</taxon>
        <taxon>Pseudomonadati</taxon>
        <taxon>Bacteroidota</taxon>
        <taxon>Flavobacteriia</taxon>
        <taxon>Flavobacteriales</taxon>
        <taxon>Flavobacteriaceae</taxon>
        <taxon>Winogradskyella</taxon>
    </lineage>
</organism>
<proteinExistence type="predicted"/>
<sequence length="455" mass="52669">MEAEHLKHLYWRAGFGIMPKDLECNANKTTAQVVDELFQNSEMIEDLTIDLSEFKNLDYQLLKNNPQLIRETRQKIRKRLPDLNNAWLTKIATSKQVLRERMTLFWANHFVSGDKNTIYAQQFNNTLRMHALGNFKDFVKAVSKEASMINYLNLGQNRKAQPNENFARELMELFTLGDGHYSETDIKESARAFTGYSRTVDGTFKFRKYQHDDGLKTFFGKTGNFKGDDIIDIILEKRQCANFICKKIYRYFVNENIIDSHVDLLTDVFFKNYDIKNTMHYLFNQSWFYDDANLGAKIKSPVDFLVGLQKTVPVEFNNKKAVLRLQKLLGQTLLDPPNVAGWKGHKAWIDANTIMLRLKLPSVLLNGGMIALGNEKDEIRRQFFKNNKQKLPFKNTANWAEFQKNFKNIDSESLASILLNGNINNGTKSYIASLDKSSKQAHCIQLMSLPEYQMC</sequence>
<name>A0ABW3N4Z3_9FLAO</name>
<dbReference type="Pfam" id="PF08811">
    <property type="entry name" value="DUF1800"/>
    <property type="match status" value="1"/>
</dbReference>
<evidence type="ECO:0000313" key="1">
    <source>
        <dbReference type="EMBL" id="MFD1062777.1"/>
    </source>
</evidence>
<comment type="caution">
    <text evidence="1">The sequence shown here is derived from an EMBL/GenBank/DDBJ whole genome shotgun (WGS) entry which is preliminary data.</text>
</comment>
<dbReference type="InterPro" id="IPR014917">
    <property type="entry name" value="DUF1800"/>
</dbReference>
<dbReference type="RefSeq" id="WP_386128941.1">
    <property type="nucleotide sequence ID" value="NZ_JBHTJL010000009.1"/>
</dbReference>
<protein>
    <submittedName>
        <fullName evidence="1">DUF1800 family protein</fullName>
    </submittedName>
</protein>
<dbReference type="EMBL" id="JBHTJL010000009">
    <property type="protein sequence ID" value="MFD1062777.1"/>
    <property type="molecule type" value="Genomic_DNA"/>
</dbReference>
<evidence type="ECO:0000313" key="2">
    <source>
        <dbReference type="Proteomes" id="UP001597013"/>
    </source>
</evidence>
<keyword evidence="2" id="KW-1185">Reference proteome</keyword>
<reference evidence="2" key="1">
    <citation type="journal article" date="2019" name="Int. J. Syst. Evol. Microbiol.">
        <title>The Global Catalogue of Microorganisms (GCM) 10K type strain sequencing project: providing services to taxonomists for standard genome sequencing and annotation.</title>
        <authorList>
            <consortium name="The Broad Institute Genomics Platform"/>
            <consortium name="The Broad Institute Genome Sequencing Center for Infectious Disease"/>
            <person name="Wu L."/>
            <person name="Ma J."/>
        </authorList>
    </citation>
    <scope>NUCLEOTIDE SEQUENCE [LARGE SCALE GENOMIC DNA]</scope>
    <source>
        <strain evidence="2">CCUG 62215</strain>
    </source>
</reference>
<gene>
    <name evidence="1" type="ORF">ACFQ1Q_05920</name>
</gene>
<accession>A0ABW3N4Z3</accession>